<organism evidence="1 2">
    <name type="scientific">Leptospira weilii serovar Topaz str. LT2116</name>
    <dbReference type="NCBI Taxonomy" id="1088540"/>
    <lineage>
        <taxon>Bacteria</taxon>
        <taxon>Pseudomonadati</taxon>
        <taxon>Spirochaetota</taxon>
        <taxon>Spirochaetia</taxon>
        <taxon>Leptospirales</taxon>
        <taxon>Leptospiraceae</taxon>
        <taxon>Leptospira</taxon>
    </lineage>
</organism>
<evidence type="ECO:0000313" key="1">
    <source>
        <dbReference type="EMBL" id="EMF81797.1"/>
    </source>
</evidence>
<proteinExistence type="predicted"/>
<dbReference type="NCBIfam" id="NF047593">
    <property type="entry name" value="IS66_ISAeme5_TnpA"/>
    <property type="match status" value="1"/>
</dbReference>
<evidence type="ECO:0000313" key="2">
    <source>
        <dbReference type="Proteomes" id="UP000011770"/>
    </source>
</evidence>
<name>M3FN58_9LEPT</name>
<comment type="caution">
    <text evidence="1">The sequence shown here is derived from an EMBL/GenBank/DDBJ whole genome shotgun (WGS) entry which is preliminary data.</text>
</comment>
<accession>M3FN58</accession>
<dbReference type="AlphaFoldDB" id="M3FN58"/>
<reference evidence="1 2" key="1">
    <citation type="submission" date="2013-01" db="EMBL/GenBank/DDBJ databases">
        <authorList>
            <person name="Harkins D.M."/>
            <person name="Durkin A.S."/>
            <person name="Brinkac L.M."/>
            <person name="Haft D.H."/>
            <person name="Selengut J.D."/>
            <person name="Sanka R."/>
            <person name="DePew J."/>
            <person name="Purushe J."/>
            <person name="Tulsiani S.M."/>
            <person name="Graham G.C."/>
            <person name="Burns M.-A."/>
            <person name="Dohnt M.F."/>
            <person name="Smythe L.D."/>
            <person name="McKay D.B."/>
            <person name="Craig S.B."/>
            <person name="Vinetz J.M."/>
            <person name="Sutton G.G."/>
            <person name="Nierman W.C."/>
            <person name="Fouts D.E."/>
        </authorList>
    </citation>
    <scope>NUCLEOTIDE SEQUENCE [LARGE SCALE GENOMIC DNA]</scope>
    <source>
        <strain evidence="1 2">LT2116</strain>
    </source>
</reference>
<gene>
    <name evidence="1" type="ORF">LEP1GSC188_3283</name>
</gene>
<dbReference type="Proteomes" id="UP000011770">
    <property type="component" value="Unassembled WGS sequence"/>
</dbReference>
<evidence type="ECO:0008006" key="3">
    <source>
        <dbReference type="Google" id="ProtNLM"/>
    </source>
</evidence>
<dbReference type="EMBL" id="AHOR02000030">
    <property type="protein sequence ID" value="EMF81797.1"/>
    <property type="molecule type" value="Genomic_DNA"/>
</dbReference>
<protein>
    <recommendedName>
        <fullName evidence="3">Transposase</fullName>
    </recommendedName>
</protein>
<sequence length="48" mass="5829">MKKTHTDWSKEFVSFAKSGLSQPQYCKANGLKYTTFRYHWERRSKKIE</sequence>